<sequence length="1374" mass="157627">MASNSAKFRGLLQRPYEPLFMPKSNGQLYFDVPDNYLTDRYRAIGQSLQTRFSANISTRVPLQNITPPDLNFAERVPRRGGFSVFNTRDRKAAGQLIELFMNQSNPDTLFAVAAYCRDRLNGPLFQYALSVALQHRPDTANIALPSFLELFPDRFIEASTFPKLQEEGRIVNQGDRMAVDIPINNTASDREPEQKLAYWREDIGVNLHHWHWHLLYPSEGPDRVVRKDRRGELFYYMHQQIQGRYNIERFCNGLPRVKSFAQFREAIPEGYYPKLTQSSNNRSYPGRSRNLVLNDLNRIEDEEVVTIADMEVWTGRIFEAIDSGFAVSANGQRISLDNREGIDVLANIVENSSLSPNADFYGRLHIEGHMMIGFIHDPDNSFLESFGVIADNTTSMRDPAFFRWHQHVDDIFERHKRKFKPYTATELSNSNIEVNSIDISLNRPGATNNILLTFWQRSQVDLGIGLDFGPDGNAFVTFTHIQHAPFSYQIKIINTGRTPKRGTARIFLGPTGDQNGKSIPIQQKRRWMLELDKFSVNLNPGVNNVVRRSDQSNLTIPYERTFRNVAASIQPDSEPFRFCNCGWPSHMLIPKGTPQGTRFDLFVMVSNYDDDVVNPNFDETVPCDDAHTFCGLRDRLYPDARSMGFPFDRLLAPSVTSLEDFAKPYKNMALNQVVIRFTNTVISAAVLFTMASNSTKFHGLLQRPYEPMFLPKSNGQVYFDLPDNYLTDRYRPLGQSLQNRFGSNVQTRIPVQNITAPDISFAQVVPRRGGFSVFNQRHRQVAGRLIDMFLNQNDADTLCAVASYCRDRLNGPLFQYALSVALQHRSDTAEIPVPSFLELFPDRFIEASTFPQLQEEGRIVNQGDRMAIDIPVNYTASDRELEQRMAYWREDIGVNLHHWHWHLVYPAEGPDVVVRKDRRGELFYYMHQQTMARYNIERFCNGLSRVRPFAHLREPIPDGYYPKITQSSNNRSYPGRGRNQLLSDLNRVEDQVIVSISDMETWTGRIFEAIDAGSATTSDGRQIPLDNRSGIDVLGNMVENSSLSPNVNYYGRLHNEGHNMLAYVHDPDNSFLEGFGVVGDNTTAMRDPAFYRWHQHIDDIFQRHKRRFKPYTKEDLSFSDVEVDSFNVQLNRAGAKNNILLTFWQRSQVDLGAGLDFGPEGNVFATFTHIQHAPFTYRIEIKNDSRTPKRGTVRLFLGPRTDEKGNTIPFGDQRRWMIELDKFTVNINPGENNVVRRSEQSSVTIPYERTFRNIAMSNEPNSDQFRFCNCGWPSHMLIPKGTPQGQQYDFFVMVSNFNNDTVNQEYNETLPCDDSHSFCGLRDRLYPDARNMGFPFDRVAPSSVASLKEFVKPYKNMATTPVQIRFTNTVIARS</sequence>
<dbReference type="InterPro" id="IPR014756">
    <property type="entry name" value="Ig_E-set"/>
</dbReference>
<keyword evidence="1" id="KW-0560">Oxidoreductase</keyword>
<dbReference type="Gene3D" id="1.10.1280.10">
    <property type="entry name" value="Di-copper center containing domain from catechol oxidase"/>
    <property type="match status" value="2"/>
</dbReference>
<protein>
    <recommendedName>
        <fullName evidence="2">Tyrosinase copper-binding domain-containing protein</fullName>
    </recommendedName>
</protein>
<reference evidence="3" key="2">
    <citation type="submission" date="2025-05" db="UniProtKB">
        <authorList>
            <consortium name="EnsemblMetazoa"/>
        </authorList>
    </citation>
    <scope>IDENTIFICATION</scope>
    <source>
        <strain evidence="3">Foshan</strain>
    </source>
</reference>
<dbReference type="InterPro" id="IPR005203">
    <property type="entry name" value="Hemocyanin_C"/>
</dbReference>
<evidence type="ECO:0000256" key="1">
    <source>
        <dbReference type="ARBA" id="ARBA00023033"/>
    </source>
</evidence>
<dbReference type="PRINTS" id="PR00187">
    <property type="entry name" value="HAEMOCYANIN"/>
</dbReference>
<dbReference type="Pfam" id="PF00372">
    <property type="entry name" value="Hemocyanin_M"/>
    <property type="match status" value="2"/>
</dbReference>
<dbReference type="PANTHER" id="PTHR11511">
    <property type="entry name" value="LARVAL STORAGE PROTEIN/PHENOLOXIDASE"/>
    <property type="match status" value="1"/>
</dbReference>
<dbReference type="Gene3D" id="2.60.40.1520">
    <property type="entry name" value="Hemocyanin, C-terminal domain"/>
    <property type="match status" value="2"/>
</dbReference>
<organism evidence="3 4">
    <name type="scientific">Aedes albopictus</name>
    <name type="common">Asian tiger mosquito</name>
    <name type="synonym">Stegomyia albopicta</name>
    <dbReference type="NCBI Taxonomy" id="7160"/>
    <lineage>
        <taxon>Eukaryota</taxon>
        <taxon>Metazoa</taxon>
        <taxon>Ecdysozoa</taxon>
        <taxon>Arthropoda</taxon>
        <taxon>Hexapoda</taxon>
        <taxon>Insecta</taxon>
        <taxon>Pterygota</taxon>
        <taxon>Neoptera</taxon>
        <taxon>Endopterygota</taxon>
        <taxon>Diptera</taxon>
        <taxon>Nematocera</taxon>
        <taxon>Culicoidea</taxon>
        <taxon>Culicidae</taxon>
        <taxon>Culicinae</taxon>
        <taxon>Aedini</taxon>
        <taxon>Aedes</taxon>
        <taxon>Stegomyia</taxon>
    </lineage>
</organism>
<dbReference type="InterPro" id="IPR037020">
    <property type="entry name" value="Hemocyanin_C_sf"/>
</dbReference>
<feature type="domain" description="Tyrosinase copper-binding" evidence="2">
    <location>
        <begin position="398"/>
        <end position="409"/>
    </location>
</feature>
<dbReference type="PROSITE" id="PS00210">
    <property type="entry name" value="HEMOCYANIN_2"/>
    <property type="match status" value="2"/>
</dbReference>
<dbReference type="PROSITE" id="PS00209">
    <property type="entry name" value="HEMOCYANIN_1"/>
    <property type="match status" value="2"/>
</dbReference>
<dbReference type="InterPro" id="IPR036697">
    <property type="entry name" value="Hemocyanin_N_sf"/>
</dbReference>
<feature type="domain" description="Tyrosinase copper-binding" evidence="2">
    <location>
        <begin position="1087"/>
        <end position="1098"/>
    </location>
</feature>
<reference evidence="4" key="1">
    <citation type="journal article" date="2015" name="Proc. Natl. Acad. Sci. U.S.A.">
        <title>Genome sequence of the Asian Tiger mosquito, Aedes albopictus, reveals insights into its biology, genetics, and evolution.</title>
        <authorList>
            <person name="Chen X.G."/>
            <person name="Jiang X."/>
            <person name="Gu J."/>
            <person name="Xu M."/>
            <person name="Wu Y."/>
            <person name="Deng Y."/>
            <person name="Zhang C."/>
            <person name="Bonizzoni M."/>
            <person name="Dermauw W."/>
            <person name="Vontas J."/>
            <person name="Armbruster P."/>
            <person name="Huang X."/>
            <person name="Yang Y."/>
            <person name="Zhang H."/>
            <person name="He W."/>
            <person name="Peng H."/>
            <person name="Liu Y."/>
            <person name="Wu K."/>
            <person name="Chen J."/>
            <person name="Lirakis M."/>
            <person name="Topalis P."/>
            <person name="Van Leeuwen T."/>
            <person name="Hall A.B."/>
            <person name="Jiang X."/>
            <person name="Thorpe C."/>
            <person name="Mueller R.L."/>
            <person name="Sun C."/>
            <person name="Waterhouse R.M."/>
            <person name="Yan G."/>
            <person name="Tu Z.J."/>
            <person name="Fang X."/>
            <person name="James A.A."/>
        </authorList>
    </citation>
    <scope>NUCLEOTIDE SEQUENCE [LARGE SCALE GENOMIC DNA]</scope>
    <source>
        <strain evidence="4">Foshan</strain>
    </source>
</reference>
<dbReference type="InterPro" id="IPR005204">
    <property type="entry name" value="Hemocyanin_N"/>
</dbReference>
<evidence type="ECO:0000259" key="2">
    <source>
        <dbReference type="PROSITE" id="PS00498"/>
    </source>
</evidence>
<dbReference type="SUPFAM" id="SSF48056">
    <property type="entry name" value="Di-copper centre-containing domain"/>
    <property type="match status" value="2"/>
</dbReference>
<accession>A0ABM1Z443</accession>
<dbReference type="Pfam" id="PF03722">
    <property type="entry name" value="Hemocyanin_N"/>
    <property type="match status" value="2"/>
</dbReference>
<dbReference type="PROSITE" id="PS00498">
    <property type="entry name" value="TYROSINASE_2"/>
    <property type="match status" value="2"/>
</dbReference>
<dbReference type="SUPFAM" id="SSF81296">
    <property type="entry name" value="E set domains"/>
    <property type="match status" value="2"/>
</dbReference>
<evidence type="ECO:0000313" key="4">
    <source>
        <dbReference type="Proteomes" id="UP000069940"/>
    </source>
</evidence>
<dbReference type="Proteomes" id="UP000069940">
    <property type="component" value="Unassembled WGS sequence"/>
</dbReference>
<dbReference type="Gene3D" id="1.20.1370.10">
    <property type="entry name" value="Hemocyanin, N-terminal domain"/>
    <property type="match status" value="2"/>
</dbReference>
<keyword evidence="1" id="KW-0503">Monooxygenase</keyword>
<dbReference type="PANTHER" id="PTHR11511:SF24">
    <property type="entry name" value="GH04080P"/>
    <property type="match status" value="1"/>
</dbReference>
<dbReference type="InterPro" id="IPR008922">
    <property type="entry name" value="Di-copper_centre_dom_sf"/>
</dbReference>
<dbReference type="RefSeq" id="XP_019554438.3">
    <property type="nucleotide sequence ID" value="XM_019698893.3"/>
</dbReference>
<keyword evidence="4" id="KW-1185">Reference proteome</keyword>
<dbReference type="SUPFAM" id="SSF48050">
    <property type="entry name" value="Hemocyanin, N-terminal domain"/>
    <property type="match status" value="2"/>
</dbReference>
<proteinExistence type="predicted"/>
<evidence type="ECO:0000313" key="3">
    <source>
        <dbReference type="EnsemblMetazoa" id="AALFPA23_014914.P21617"/>
    </source>
</evidence>
<dbReference type="InterPro" id="IPR000896">
    <property type="entry name" value="Hemocyanin/hexamerin_mid_dom"/>
</dbReference>
<dbReference type="EnsemblMetazoa" id="AALFPA23_014914.R21617">
    <property type="protein sequence ID" value="AALFPA23_014914.P21617"/>
    <property type="gene ID" value="AALFPA23_014914"/>
</dbReference>
<dbReference type="GeneID" id="109423857"/>
<dbReference type="InterPro" id="IPR002227">
    <property type="entry name" value="Tyrosinase_Cu-bd"/>
</dbReference>
<dbReference type="Pfam" id="PF03723">
    <property type="entry name" value="Hemocyanin_C"/>
    <property type="match status" value="2"/>
</dbReference>
<name>A0ABM1Z443_AEDAL</name>
<dbReference type="InterPro" id="IPR013788">
    <property type="entry name" value="Hemocyanin/hexamerin"/>
</dbReference>